<evidence type="ECO:0000256" key="1">
    <source>
        <dbReference type="ARBA" id="ARBA00005323"/>
    </source>
</evidence>
<dbReference type="Pfam" id="PF14031">
    <property type="entry name" value="D-ser_dehydrat"/>
    <property type="match status" value="1"/>
</dbReference>
<evidence type="ECO:0000313" key="5">
    <source>
        <dbReference type="Proteomes" id="UP000233256"/>
    </source>
</evidence>
<dbReference type="GO" id="GO:0036088">
    <property type="term" value="P:D-serine catabolic process"/>
    <property type="evidence" value="ECO:0007669"/>
    <property type="project" value="TreeGrafter"/>
</dbReference>
<evidence type="ECO:0000256" key="2">
    <source>
        <dbReference type="ARBA" id="ARBA00023239"/>
    </source>
</evidence>
<reference evidence="4 5" key="1">
    <citation type="journal article" date="2017" name="ISME J.">
        <title>Potential for microbial H2 and metal transformations associated with novel bacteria and archaea in deep terrestrial subsurface sediments.</title>
        <authorList>
            <person name="Hernsdorf A.W."/>
            <person name="Amano Y."/>
            <person name="Miyakawa K."/>
            <person name="Ise K."/>
            <person name="Suzuki Y."/>
            <person name="Anantharaman K."/>
            <person name="Probst A."/>
            <person name="Burstein D."/>
            <person name="Thomas B.C."/>
            <person name="Banfield J.F."/>
        </authorList>
    </citation>
    <scope>NUCLEOTIDE SEQUENCE [LARGE SCALE GENOMIC DNA]</scope>
    <source>
        <strain evidence="4">HGW-Wallbacteria-1</strain>
    </source>
</reference>
<name>A0A2N1PKQ8_9BACT</name>
<evidence type="ECO:0000313" key="4">
    <source>
        <dbReference type="EMBL" id="PKK88937.1"/>
    </source>
</evidence>
<keyword evidence="2" id="KW-0456">Lyase</keyword>
<gene>
    <name evidence="4" type="ORF">CVV64_16590</name>
</gene>
<dbReference type="InterPro" id="IPR001608">
    <property type="entry name" value="Ala_racemase_N"/>
</dbReference>
<accession>A0A2N1PKQ8</accession>
<sequence>MSQYRSNTLNIQDLETPCLLLDINKLEHNISFLHRRMKELGVNLRPHGKTAKNIDVMRMSLKGQSGGITVSTIKEAEYYFEQGITDLVYAVGIAPSKLDRIAGLVGRGAEITVILDSVEQIKFLSARAQQYGLTIPALIELDCDGHRSGVTLEDPALLEIARLLNSEPGVSLSGVLTHAGESYHCESVEEIRTIAHQERDVAVGAAEILRRNGLPCPIVSVGSTPTATFASDLAGVTEVRAGVFLFQDLVMAGLGVCSVTDIAISVLATVIGHQKQKGWVIIDAGWTALSSDRGTASQRIDQGYGLVCSANGEPLSNMIVSITNQEHGIIVAREGGEVDWNSFAIGSLVRVLPNHACAMGTMHDHYHVINETGALSHTLPRVNGW</sequence>
<dbReference type="Proteomes" id="UP000233256">
    <property type="component" value="Unassembled WGS sequence"/>
</dbReference>
<proteinExistence type="inferred from homology"/>
<dbReference type="Pfam" id="PF01168">
    <property type="entry name" value="Ala_racemase_N"/>
    <property type="match status" value="1"/>
</dbReference>
<evidence type="ECO:0000259" key="3">
    <source>
        <dbReference type="SMART" id="SM01119"/>
    </source>
</evidence>
<dbReference type="Gene3D" id="2.40.37.20">
    <property type="entry name" value="D-serine dehydratase-like domain"/>
    <property type="match status" value="1"/>
</dbReference>
<dbReference type="InterPro" id="IPR026956">
    <property type="entry name" value="D-ser_dehydrat-like_dom"/>
</dbReference>
<dbReference type="GO" id="GO:0008721">
    <property type="term" value="F:D-serine ammonia-lyase activity"/>
    <property type="evidence" value="ECO:0007669"/>
    <property type="project" value="TreeGrafter"/>
</dbReference>
<dbReference type="AlphaFoldDB" id="A0A2N1PKQ8"/>
<feature type="domain" description="D-serine dehydratase-like" evidence="3">
    <location>
        <begin position="263"/>
        <end position="370"/>
    </location>
</feature>
<dbReference type="SMART" id="SM01119">
    <property type="entry name" value="D-ser_dehydrat"/>
    <property type="match status" value="1"/>
</dbReference>
<protein>
    <submittedName>
        <fullName evidence="4">Alanine racemase</fullName>
    </submittedName>
</protein>
<dbReference type="PANTHER" id="PTHR28004:SF2">
    <property type="entry name" value="D-SERINE DEHYDRATASE"/>
    <property type="match status" value="1"/>
</dbReference>
<comment type="similarity">
    <text evidence="1">Belongs to the DSD1 family.</text>
</comment>
<dbReference type="PANTHER" id="PTHR28004">
    <property type="entry name" value="ZGC:162816-RELATED"/>
    <property type="match status" value="1"/>
</dbReference>
<organism evidence="4 5">
    <name type="scientific">Candidatus Wallbacteria bacterium HGW-Wallbacteria-1</name>
    <dbReference type="NCBI Taxonomy" id="2013854"/>
    <lineage>
        <taxon>Bacteria</taxon>
        <taxon>Candidatus Walliibacteriota</taxon>
    </lineage>
</organism>
<dbReference type="EMBL" id="PGXC01000030">
    <property type="protein sequence ID" value="PKK88937.1"/>
    <property type="molecule type" value="Genomic_DNA"/>
</dbReference>
<dbReference type="InterPro" id="IPR051466">
    <property type="entry name" value="D-amino_acid_metab_enzyme"/>
</dbReference>
<dbReference type="InterPro" id="IPR042208">
    <property type="entry name" value="D-ser_dehydrat-like_sf"/>
</dbReference>
<dbReference type="InterPro" id="IPR029066">
    <property type="entry name" value="PLP-binding_barrel"/>
</dbReference>
<dbReference type="Gene3D" id="3.20.20.10">
    <property type="entry name" value="Alanine racemase"/>
    <property type="match status" value="1"/>
</dbReference>
<dbReference type="SUPFAM" id="SSF51419">
    <property type="entry name" value="PLP-binding barrel"/>
    <property type="match status" value="1"/>
</dbReference>
<comment type="caution">
    <text evidence="4">The sequence shown here is derived from an EMBL/GenBank/DDBJ whole genome shotgun (WGS) entry which is preliminary data.</text>
</comment>